<evidence type="ECO:0000313" key="1">
    <source>
        <dbReference type="EMBL" id="MBC5842794.1"/>
    </source>
</evidence>
<dbReference type="EMBL" id="JACRUJ010000006">
    <property type="protein sequence ID" value="MBC5842794.1"/>
    <property type="molecule type" value="Genomic_DNA"/>
</dbReference>
<proteinExistence type="predicted"/>
<name>A0ABR7JB96_9FLAO</name>
<organism evidence="1 2">
    <name type="scientific">Flavobacterium kayseriense</name>
    <dbReference type="NCBI Taxonomy" id="2764714"/>
    <lineage>
        <taxon>Bacteria</taxon>
        <taxon>Pseudomonadati</taxon>
        <taxon>Bacteroidota</taxon>
        <taxon>Flavobacteriia</taxon>
        <taxon>Flavobacteriales</taxon>
        <taxon>Flavobacteriaceae</taxon>
        <taxon>Flavobacterium</taxon>
    </lineage>
</organism>
<comment type="caution">
    <text evidence="1">The sequence shown here is derived from an EMBL/GenBank/DDBJ whole genome shotgun (WGS) entry which is preliminary data.</text>
</comment>
<dbReference type="Proteomes" id="UP000629963">
    <property type="component" value="Unassembled WGS sequence"/>
</dbReference>
<keyword evidence="2" id="KW-1185">Reference proteome</keyword>
<protein>
    <submittedName>
        <fullName evidence="1">Uncharacterized protein</fullName>
    </submittedName>
</protein>
<reference evidence="1 2" key="1">
    <citation type="submission" date="2020-08" db="EMBL/GenBank/DDBJ databases">
        <title>Description of novel Flavobacterium F-380 isolate.</title>
        <authorList>
            <person name="Saticioglu I.B."/>
            <person name="Duman M."/>
            <person name="Altun S."/>
        </authorList>
    </citation>
    <scope>NUCLEOTIDE SEQUENCE [LARGE SCALE GENOMIC DNA]</scope>
    <source>
        <strain evidence="1 2">F-380</strain>
    </source>
</reference>
<accession>A0ABR7JB96</accession>
<sequence length="152" mass="17247">MQYKGNTTYPATQSWNFISENYALTGEVITQIAKSETGGVLKIAVSTTNPEYSIRGTVYIYLTDSTIITCVDKGVFENKEDRIMSYFVLSNSEMQQLKKVNIQSIRFTIQGKSNSFSSQVGNFTAYNKKNFYKTNYGTQIESFETAKEIKEL</sequence>
<evidence type="ECO:0000313" key="2">
    <source>
        <dbReference type="Proteomes" id="UP000629963"/>
    </source>
</evidence>
<dbReference type="RefSeq" id="WP_187011289.1">
    <property type="nucleotide sequence ID" value="NZ_JACRUI010000006.1"/>
</dbReference>
<gene>
    <name evidence="1" type="ORF">H8R23_15375</name>
</gene>